<dbReference type="Proteomes" id="UP000007267">
    <property type="component" value="Unassembled WGS sequence"/>
</dbReference>
<reference evidence="3" key="2">
    <citation type="journal article" date="2013" name="Nat. Genet.">
        <title>The draft genomes of soft-shell turtle and green sea turtle yield insights into the development and evolution of the turtle-specific body plan.</title>
        <authorList>
            <person name="Wang Z."/>
            <person name="Pascual-Anaya J."/>
            <person name="Zadissa A."/>
            <person name="Li W."/>
            <person name="Niimura Y."/>
            <person name="Huang Z."/>
            <person name="Li C."/>
            <person name="White S."/>
            <person name="Xiong Z."/>
            <person name="Fang D."/>
            <person name="Wang B."/>
            <person name="Ming Y."/>
            <person name="Chen Y."/>
            <person name="Zheng Y."/>
            <person name="Kuraku S."/>
            <person name="Pignatelli M."/>
            <person name="Herrero J."/>
            <person name="Beal K."/>
            <person name="Nozawa M."/>
            <person name="Li Q."/>
            <person name="Wang J."/>
            <person name="Zhang H."/>
            <person name="Yu L."/>
            <person name="Shigenobu S."/>
            <person name="Wang J."/>
            <person name="Liu J."/>
            <person name="Flicek P."/>
            <person name="Searle S."/>
            <person name="Wang J."/>
            <person name="Kuratani S."/>
            <person name="Yin Y."/>
            <person name="Aken B."/>
            <person name="Zhang G."/>
            <person name="Irie N."/>
        </authorList>
    </citation>
    <scope>NUCLEOTIDE SEQUENCE [LARGE SCALE GENOMIC DNA]</scope>
    <source>
        <strain evidence="3">Daiwa-1</strain>
    </source>
</reference>
<dbReference type="AlphaFoldDB" id="K7FE97"/>
<feature type="region of interest" description="Disordered" evidence="1">
    <location>
        <begin position="1"/>
        <end position="68"/>
    </location>
</feature>
<organism evidence="2 3">
    <name type="scientific">Pelodiscus sinensis</name>
    <name type="common">Chinese softshell turtle</name>
    <name type="synonym">Trionyx sinensis</name>
    <dbReference type="NCBI Taxonomy" id="13735"/>
    <lineage>
        <taxon>Eukaryota</taxon>
        <taxon>Metazoa</taxon>
        <taxon>Chordata</taxon>
        <taxon>Craniata</taxon>
        <taxon>Vertebrata</taxon>
        <taxon>Euteleostomi</taxon>
        <taxon>Archelosauria</taxon>
        <taxon>Testudinata</taxon>
        <taxon>Testudines</taxon>
        <taxon>Cryptodira</taxon>
        <taxon>Trionychia</taxon>
        <taxon>Trionychidae</taxon>
        <taxon>Pelodiscus</taxon>
    </lineage>
</organism>
<dbReference type="Ensembl" id="ENSPSIT00000006394.1">
    <property type="protein sequence ID" value="ENSPSIP00000006357.1"/>
    <property type="gene ID" value="ENSPSIG00000005890.1"/>
</dbReference>
<feature type="compositionally biased region" description="Basic and acidic residues" evidence="1">
    <location>
        <begin position="53"/>
        <end position="62"/>
    </location>
</feature>
<name>K7FE97_PELSI</name>
<dbReference type="eggNOG" id="ENOG502SUBV">
    <property type="taxonomic scope" value="Eukaryota"/>
</dbReference>
<sequence>TRPKGRRGRSPRGGLRACLLNLPPPKPNPSQKRRRQQQQRRINLKTGKLNQRGKRDQKENRLRRLTKKKQRTICLQKMEKQIVWRLRGLMQQERKKPSLSNISTKSFLSGLSTCFPCTIQRNIFINYFVNADF</sequence>
<evidence type="ECO:0000313" key="2">
    <source>
        <dbReference type="Ensembl" id="ENSPSIP00000006357.1"/>
    </source>
</evidence>
<reference evidence="2" key="3">
    <citation type="submission" date="2025-08" db="UniProtKB">
        <authorList>
            <consortium name="Ensembl"/>
        </authorList>
    </citation>
    <scope>IDENTIFICATION</scope>
</reference>
<evidence type="ECO:0000256" key="1">
    <source>
        <dbReference type="SAM" id="MobiDB-lite"/>
    </source>
</evidence>
<keyword evidence="3" id="KW-1185">Reference proteome</keyword>
<dbReference type="GeneTree" id="ENSGT00950000185616"/>
<feature type="compositionally biased region" description="Basic residues" evidence="1">
    <location>
        <begin position="1"/>
        <end position="10"/>
    </location>
</feature>
<accession>K7FE97</accession>
<dbReference type="HOGENOM" id="CLU_1911504_0_0_1"/>
<evidence type="ECO:0000313" key="3">
    <source>
        <dbReference type="Proteomes" id="UP000007267"/>
    </source>
</evidence>
<protein>
    <submittedName>
        <fullName evidence="2">Uncharacterized protein</fullName>
    </submittedName>
</protein>
<reference evidence="3" key="1">
    <citation type="submission" date="2011-10" db="EMBL/GenBank/DDBJ databases">
        <authorList>
            <consortium name="Soft-shell Turtle Genome Consortium"/>
        </authorList>
    </citation>
    <scope>NUCLEOTIDE SEQUENCE [LARGE SCALE GENOMIC DNA]</scope>
    <source>
        <strain evidence="3">Daiwa-1</strain>
    </source>
</reference>
<dbReference type="EMBL" id="AGCU01010863">
    <property type="status" value="NOT_ANNOTATED_CDS"/>
    <property type="molecule type" value="Genomic_DNA"/>
</dbReference>
<reference evidence="2" key="4">
    <citation type="submission" date="2025-09" db="UniProtKB">
        <authorList>
            <consortium name="Ensembl"/>
        </authorList>
    </citation>
    <scope>IDENTIFICATION</scope>
</reference>
<proteinExistence type="predicted"/>